<dbReference type="PANTHER" id="PTHR12968">
    <property type="entry name" value="B9 DOMAIN-CONTAINING"/>
    <property type="match status" value="1"/>
</dbReference>
<dbReference type="PANTHER" id="PTHR12968:SF4">
    <property type="entry name" value="TECTONIC-LIKE COMPLEX MEMBER MKS1"/>
    <property type="match status" value="1"/>
</dbReference>
<evidence type="ECO:0000256" key="2">
    <source>
        <dbReference type="ARBA" id="ARBA00022490"/>
    </source>
</evidence>
<dbReference type="GO" id="GO:0060271">
    <property type="term" value="P:cilium assembly"/>
    <property type="evidence" value="ECO:0007669"/>
    <property type="project" value="TreeGrafter"/>
</dbReference>
<accession>A0A9P0A949</accession>
<dbReference type="EMBL" id="OU963865">
    <property type="protein sequence ID" value="CAH0388250.1"/>
    <property type="molecule type" value="Genomic_DNA"/>
</dbReference>
<evidence type="ECO:0000256" key="6">
    <source>
        <dbReference type="SAM" id="MobiDB-lite"/>
    </source>
</evidence>
<keyword evidence="5" id="KW-0966">Cell projection</keyword>
<dbReference type="InterPro" id="IPR010796">
    <property type="entry name" value="C2_B9-type_dom"/>
</dbReference>
<evidence type="ECO:0000313" key="8">
    <source>
        <dbReference type="Proteomes" id="UP001152759"/>
    </source>
</evidence>
<feature type="region of interest" description="Disordered" evidence="6">
    <location>
        <begin position="553"/>
        <end position="576"/>
    </location>
</feature>
<gene>
    <name evidence="7" type="ORF">BEMITA_LOCUS7173</name>
</gene>
<dbReference type="PROSITE" id="PS51381">
    <property type="entry name" value="C2_B9"/>
    <property type="match status" value="1"/>
</dbReference>
<feature type="compositionally biased region" description="Basic and acidic residues" evidence="6">
    <location>
        <begin position="38"/>
        <end position="52"/>
    </location>
</feature>
<evidence type="ECO:0000256" key="3">
    <source>
        <dbReference type="ARBA" id="ARBA00022794"/>
    </source>
</evidence>
<evidence type="ECO:0008006" key="9">
    <source>
        <dbReference type="Google" id="ProtNLM"/>
    </source>
</evidence>
<sequence>MPRKPTPDFQSGIYLSKTPIDKLKIRVVLEMVTTTALEEIKPPSESPDESKEPVQVSKARVSEQKDFSWQKRVYCSREVEFYKKESNCRTQDSKRHHEKIKQILDESDGTVPKSRLYSCVESDEVTSEFDRDLFVDDSRLQSTKLSRDMKCVQTKCPMSFRRRFRDPFRRLSSIVDYNPSKDTQLRNRLIATPTETMYILADLSQNNDKEVENLLYTPADYQYILVSLQWQPLLGTLIILPDFLPDTSNNGYSIKLSHDLMNIEYRYWVQNVSETSLDHQRLSQKLLSMRPRQLGPTVDPTMEFEVPERSTLECFVFVELGTAARFDCDPVFAFYSVHLPPGWRTPEPEALHGATHLCHAANGRAVFSHLLELKLVLDFAALEIDPAECTEYSICHPILYLEVCSLDSWGRYRVLGYGNTHITQSPGMHFVTLNTWRPAPTSIKEKLKYFFIGANKQLAHITYSGIPEPFAGSLMSKYGFETMPSGDITLKINVVHQVNQSSVESTSRKPKHLMGQMSCSSLVNSVNAVLEAFHKARQRMLLAKTPLIEHHLDSNSSYNDEKSADTVDSRSSGEED</sequence>
<dbReference type="KEGG" id="btab:109034289"/>
<keyword evidence="8" id="KW-1185">Reference proteome</keyword>
<keyword evidence="3" id="KW-0970">Cilium biogenesis/degradation</keyword>
<name>A0A9P0A949_BEMTA</name>
<evidence type="ECO:0000256" key="4">
    <source>
        <dbReference type="ARBA" id="ARBA00023212"/>
    </source>
</evidence>
<reference evidence="7" key="1">
    <citation type="submission" date="2021-12" db="EMBL/GenBank/DDBJ databases">
        <authorList>
            <person name="King R."/>
        </authorList>
    </citation>
    <scope>NUCLEOTIDE SEQUENCE</scope>
</reference>
<protein>
    <recommendedName>
        <fullName evidence="9">Meckel syndrome type 1 protein</fullName>
    </recommendedName>
</protein>
<dbReference type="AlphaFoldDB" id="A0A9P0A949"/>
<proteinExistence type="predicted"/>
<organism evidence="7 8">
    <name type="scientific">Bemisia tabaci</name>
    <name type="common">Sweetpotato whitefly</name>
    <name type="synonym">Aleurodes tabaci</name>
    <dbReference type="NCBI Taxonomy" id="7038"/>
    <lineage>
        <taxon>Eukaryota</taxon>
        <taxon>Metazoa</taxon>
        <taxon>Ecdysozoa</taxon>
        <taxon>Arthropoda</taxon>
        <taxon>Hexapoda</taxon>
        <taxon>Insecta</taxon>
        <taxon>Pterygota</taxon>
        <taxon>Neoptera</taxon>
        <taxon>Paraneoptera</taxon>
        <taxon>Hemiptera</taxon>
        <taxon>Sternorrhyncha</taxon>
        <taxon>Aleyrodoidea</taxon>
        <taxon>Aleyrodidae</taxon>
        <taxon>Aleyrodinae</taxon>
        <taxon>Bemisia</taxon>
    </lineage>
</organism>
<comment type="subcellular location">
    <subcellularLocation>
        <location evidence="1">Cytoplasm</location>
        <location evidence="1">Cytoskeleton</location>
        <location evidence="1">Cilium basal body</location>
    </subcellularLocation>
</comment>
<evidence type="ECO:0000256" key="1">
    <source>
        <dbReference type="ARBA" id="ARBA00004120"/>
    </source>
</evidence>
<dbReference type="Proteomes" id="UP001152759">
    <property type="component" value="Chromosome 4"/>
</dbReference>
<dbReference type="GO" id="GO:0036038">
    <property type="term" value="C:MKS complex"/>
    <property type="evidence" value="ECO:0007669"/>
    <property type="project" value="TreeGrafter"/>
</dbReference>
<evidence type="ECO:0000313" key="7">
    <source>
        <dbReference type="EMBL" id="CAH0388250.1"/>
    </source>
</evidence>
<keyword evidence="4" id="KW-0206">Cytoskeleton</keyword>
<evidence type="ECO:0000256" key="5">
    <source>
        <dbReference type="ARBA" id="ARBA00023273"/>
    </source>
</evidence>
<keyword evidence="2" id="KW-0963">Cytoplasm</keyword>
<dbReference type="Pfam" id="PF07162">
    <property type="entry name" value="B9-C2"/>
    <property type="match status" value="1"/>
</dbReference>
<feature type="region of interest" description="Disordered" evidence="6">
    <location>
        <begin position="37"/>
        <end position="59"/>
    </location>
</feature>